<dbReference type="InterPro" id="IPR036770">
    <property type="entry name" value="Ankyrin_rpt-contain_sf"/>
</dbReference>
<keyword evidence="2 3" id="KW-0040">ANK repeat</keyword>
<reference evidence="4 5" key="1">
    <citation type="submission" date="2016-12" db="EMBL/GenBank/DDBJ databases">
        <title>The genomes of Aspergillus section Nigri reveals drivers in fungal speciation.</title>
        <authorList>
            <consortium name="DOE Joint Genome Institute"/>
            <person name="Vesth T.C."/>
            <person name="Nybo J."/>
            <person name="Theobald S."/>
            <person name="Brandl J."/>
            <person name="Frisvad J.C."/>
            <person name="Nielsen K.F."/>
            <person name="Lyhne E.K."/>
            <person name="Kogle M.E."/>
            <person name="Kuo A."/>
            <person name="Riley R."/>
            <person name="Clum A."/>
            <person name="Nolan M."/>
            <person name="Lipzen A."/>
            <person name="Salamov A."/>
            <person name="Henrissat B."/>
            <person name="Wiebenga A."/>
            <person name="De Vries R.P."/>
            <person name="Grigoriev I.V."/>
            <person name="Mortensen U.H."/>
            <person name="Andersen M.R."/>
            <person name="Baker S.E."/>
        </authorList>
    </citation>
    <scope>NUCLEOTIDE SEQUENCE [LARGE SCALE GENOMIC DNA]</scope>
    <source>
        <strain evidence="4 5">IBT 23096</strain>
    </source>
</reference>
<protein>
    <submittedName>
        <fullName evidence="4">Uncharacterized protein</fullName>
    </submittedName>
</protein>
<feature type="repeat" description="ANK" evidence="3">
    <location>
        <begin position="305"/>
        <end position="332"/>
    </location>
</feature>
<evidence type="ECO:0000256" key="3">
    <source>
        <dbReference type="PROSITE-ProRule" id="PRU00023"/>
    </source>
</evidence>
<dbReference type="EMBL" id="MSFO01000004">
    <property type="protein sequence ID" value="PLB49325.1"/>
    <property type="molecule type" value="Genomic_DNA"/>
</dbReference>
<dbReference type="Gene3D" id="1.25.40.20">
    <property type="entry name" value="Ankyrin repeat-containing domain"/>
    <property type="match status" value="1"/>
</dbReference>
<evidence type="ECO:0000313" key="4">
    <source>
        <dbReference type="EMBL" id="PLB49325.1"/>
    </source>
</evidence>
<evidence type="ECO:0000313" key="5">
    <source>
        <dbReference type="Proteomes" id="UP000234275"/>
    </source>
</evidence>
<evidence type="ECO:0000256" key="2">
    <source>
        <dbReference type="ARBA" id="ARBA00023043"/>
    </source>
</evidence>
<dbReference type="STRING" id="1392250.A0A2I2G8W8"/>
<gene>
    <name evidence="4" type="ORF">P170DRAFT_509894</name>
</gene>
<dbReference type="VEuPathDB" id="FungiDB:P170DRAFT_509894"/>
<name>A0A2I2G8W8_9EURO</name>
<keyword evidence="1" id="KW-0677">Repeat</keyword>
<comment type="caution">
    <text evidence="4">The sequence shown here is derived from an EMBL/GenBank/DDBJ whole genome shotgun (WGS) entry which is preliminary data.</text>
</comment>
<dbReference type="PANTHER" id="PTHR24123">
    <property type="entry name" value="ANKYRIN REPEAT-CONTAINING"/>
    <property type="match status" value="1"/>
</dbReference>
<accession>A0A2I2G8W8</accession>
<dbReference type="Proteomes" id="UP000234275">
    <property type="component" value="Unassembled WGS sequence"/>
</dbReference>
<dbReference type="SUPFAM" id="SSF48403">
    <property type="entry name" value="Ankyrin repeat"/>
    <property type="match status" value="1"/>
</dbReference>
<dbReference type="GeneID" id="36562425"/>
<evidence type="ECO:0000256" key="1">
    <source>
        <dbReference type="ARBA" id="ARBA00022737"/>
    </source>
</evidence>
<dbReference type="InterPro" id="IPR002110">
    <property type="entry name" value="Ankyrin_rpt"/>
</dbReference>
<dbReference type="OrthoDB" id="4772757at2759"/>
<proteinExistence type="predicted"/>
<organism evidence="4 5">
    <name type="scientific">Aspergillus steynii IBT 23096</name>
    <dbReference type="NCBI Taxonomy" id="1392250"/>
    <lineage>
        <taxon>Eukaryota</taxon>
        <taxon>Fungi</taxon>
        <taxon>Dikarya</taxon>
        <taxon>Ascomycota</taxon>
        <taxon>Pezizomycotina</taxon>
        <taxon>Eurotiomycetes</taxon>
        <taxon>Eurotiomycetidae</taxon>
        <taxon>Eurotiales</taxon>
        <taxon>Aspergillaceae</taxon>
        <taxon>Aspergillus</taxon>
        <taxon>Aspergillus subgen. Circumdati</taxon>
    </lineage>
</organism>
<dbReference type="InterPro" id="IPR051165">
    <property type="entry name" value="Multifunctional_ANK_Repeat"/>
</dbReference>
<dbReference type="AlphaFoldDB" id="A0A2I2G8W8"/>
<sequence length="556" mass="61005">MSLPSLPLEIFGQILDKLITTREGFYASADLRLVNRTFDLEIRRAYGRTSYGKWPQWFSLDPKKGSKCAFFAKYLLLRPHVREGAEYAQVSTLLNDLIDQLQDKDSNETAETPDDDTIRYRLLMTLSAKVKPALLRNARTSTRPNPKTTPKITPIDLLLAAIYTDQMPVLNRLLPQIDFHETTAIFDPGAANPIELPLLAAVETHNSAALHALLAHNAPFQSPDQVPRRALRPNPLLVAAQRNDIPTLTTLLSPPSTLSKSDLTYQYALVHSISPDPSSFPTTSLLLSHYDGVLSSSPYLLCDGLRAACRAGHIHIITLLLDAGADLNSVMNYLESHAMAAPIAQAAWTGQLPTLHFLLSRGASLAPSTSAVNVARTQHPGADALRAATWGNHWAAARVLLDAGVAKYLGKSDWCSVFKIAALNVDCAGVAVQLLECGVIGLDGFAEEKVEAEDAVAELVAIICQRGNAKLMRALVRHGLPLGRHAMYERGLYEVPVVQALAWERTEVVRVLEEVGETVDEEVRELARAYREKEAARSWTRVGPAVCGMPHYTVLR</sequence>
<keyword evidence="5" id="KW-1185">Reference proteome</keyword>
<dbReference type="PROSITE" id="PS50088">
    <property type="entry name" value="ANK_REPEAT"/>
    <property type="match status" value="1"/>
</dbReference>
<dbReference type="RefSeq" id="XP_024704627.1">
    <property type="nucleotide sequence ID" value="XM_024854719.1"/>
</dbReference>
<dbReference type="Pfam" id="PF00023">
    <property type="entry name" value="Ank"/>
    <property type="match status" value="1"/>
</dbReference>
<dbReference type="PANTHER" id="PTHR24123:SF33">
    <property type="entry name" value="PROTEIN HOS4"/>
    <property type="match status" value="1"/>
</dbReference>